<sequence>MDSRHSPTEHMVSLLKQSLRNHPQALMPPPCFVEMQSEVMDYFDGVCLRIRFPVLTRYQNPWGFMQGGFVAAALDNTIGPFSFLVGPPNVTSTMQIHYLRPVTPDLPHIECQANLLDKNDRGMIIQGRVLAPDLRVLVLAQANCQIV</sequence>
<keyword evidence="2" id="KW-1185">Reference proteome</keyword>
<name>A0AAW3ZTA7_9GAMM</name>
<dbReference type="EMBL" id="JACYTR010000101">
    <property type="protein sequence ID" value="MBD8528242.1"/>
    <property type="molecule type" value="Genomic_DNA"/>
</dbReference>
<dbReference type="SUPFAM" id="SSF54637">
    <property type="entry name" value="Thioesterase/thiol ester dehydrase-isomerase"/>
    <property type="match status" value="1"/>
</dbReference>
<evidence type="ECO:0000313" key="2">
    <source>
        <dbReference type="Proteomes" id="UP000613768"/>
    </source>
</evidence>
<dbReference type="Gene3D" id="3.10.129.10">
    <property type="entry name" value="Hotdog Thioesterase"/>
    <property type="match status" value="1"/>
</dbReference>
<dbReference type="AlphaFoldDB" id="A0AAW3ZTA7"/>
<comment type="caution">
    <text evidence="1">The sequence shown here is derived from an EMBL/GenBank/DDBJ whole genome shotgun (WGS) entry which is preliminary data.</text>
</comment>
<evidence type="ECO:0000313" key="1">
    <source>
        <dbReference type="EMBL" id="MBD8528242.1"/>
    </source>
</evidence>
<accession>A0AAW3ZTA7</accession>
<protein>
    <submittedName>
        <fullName evidence="1">PaaI family thioesterase</fullName>
    </submittedName>
</protein>
<dbReference type="RefSeq" id="WP_192031658.1">
    <property type="nucleotide sequence ID" value="NZ_JACYTR010000101.1"/>
</dbReference>
<proteinExistence type="predicted"/>
<reference evidence="1 2" key="1">
    <citation type="submission" date="2020-09" db="EMBL/GenBank/DDBJ databases">
        <title>Pseudoxanthomonas sp. CAU 1598 isolated from sand of Yaerae Beach.</title>
        <authorList>
            <person name="Kim W."/>
        </authorList>
    </citation>
    <scope>NUCLEOTIDE SEQUENCE [LARGE SCALE GENOMIC DNA]</scope>
    <source>
        <strain evidence="1 2">CAU 1598</strain>
    </source>
</reference>
<dbReference type="Proteomes" id="UP000613768">
    <property type="component" value="Unassembled WGS sequence"/>
</dbReference>
<organism evidence="1 2">
    <name type="scientific">Pseudomarimonas arenosa</name>
    <dbReference type="NCBI Taxonomy" id="2774145"/>
    <lineage>
        <taxon>Bacteria</taxon>
        <taxon>Pseudomonadati</taxon>
        <taxon>Pseudomonadota</taxon>
        <taxon>Gammaproteobacteria</taxon>
        <taxon>Lysobacterales</taxon>
        <taxon>Lysobacteraceae</taxon>
        <taxon>Pseudomarimonas</taxon>
    </lineage>
</organism>
<dbReference type="InterPro" id="IPR029069">
    <property type="entry name" value="HotDog_dom_sf"/>
</dbReference>
<gene>
    <name evidence="1" type="ORF">IFO71_21040</name>
</gene>
<dbReference type="CDD" id="cd03443">
    <property type="entry name" value="PaaI_thioesterase"/>
    <property type="match status" value="1"/>
</dbReference>